<feature type="region of interest" description="Disordered" evidence="1">
    <location>
        <begin position="627"/>
        <end position="675"/>
    </location>
</feature>
<dbReference type="InterPro" id="IPR019412">
    <property type="entry name" value="IML2/TPR_39"/>
</dbReference>
<feature type="compositionally biased region" description="Acidic residues" evidence="1">
    <location>
        <begin position="289"/>
        <end position="305"/>
    </location>
</feature>
<feature type="region of interest" description="Disordered" evidence="1">
    <location>
        <begin position="855"/>
        <end position="909"/>
    </location>
</feature>
<feature type="compositionally biased region" description="Basic and acidic residues" evidence="1">
    <location>
        <begin position="665"/>
        <end position="675"/>
    </location>
</feature>
<feature type="compositionally biased region" description="Low complexity" evidence="1">
    <location>
        <begin position="380"/>
        <end position="411"/>
    </location>
</feature>
<feature type="region of interest" description="Disordered" evidence="1">
    <location>
        <begin position="748"/>
        <end position="830"/>
    </location>
</feature>
<feature type="region of interest" description="Disordered" evidence="1">
    <location>
        <begin position="354"/>
        <end position="373"/>
    </location>
</feature>
<reference evidence="2" key="1">
    <citation type="submission" date="2016-04" db="EMBL/GenBank/DDBJ databases">
        <authorList>
            <person name="Evans L.H."/>
            <person name="Alamgir A."/>
            <person name="Owens N."/>
            <person name="Weber N.D."/>
            <person name="Virtaneva K."/>
            <person name="Barbian K."/>
            <person name="Babar A."/>
            <person name="Rosenke K."/>
        </authorList>
    </citation>
    <scope>NUCLEOTIDE SEQUENCE [LARGE SCALE GENOMIC DNA]</scope>
    <source>
        <strain evidence="2">CBS 101.48</strain>
    </source>
</reference>
<feature type="region of interest" description="Disordered" evidence="1">
    <location>
        <begin position="452"/>
        <end position="474"/>
    </location>
</feature>
<feature type="compositionally biased region" description="Polar residues" evidence="1">
    <location>
        <begin position="48"/>
        <end position="57"/>
    </location>
</feature>
<feature type="compositionally biased region" description="Pro residues" evidence="1">
    <location>
        <begin position="491"/>
        <end position="502"/>
    </location>
</feature>
<evidence type="ECO:0000313" key="2">
    <source>
        <dbReference type="EMBL" id="SAM01357.1"/>
    </source>
</evidence>
<feature type="compositionally biased region" description="Low complexity" evidence="1">
    <location>
        <begin position="455"/>
        <end position="474"/>
    </location>
</feature>
<dbReference type="Proteomes" id="UP000078561">
    <property type="component" value="Unassembled WGS sequence"/>
</dbReference>
<feature type="compositionally biased region" description="Polar residues" evidence="1">
    <location>
        <begin position="24"/>
        <end position="39"/>
    </location>
</feature>
<dbReference type="EMBL" id="LT553527">
    <property type="protein sequence ID" value="SAM01357.1"/>
    <property type="molecule type" value="Genomic_DNA"/>
</dbReference>
<feature type="compositionally biased region" description="Basic and acidic residues" evidence="1">
    <location>
        <begin position="1"/>
        <end position="11"/>
    </location>
</feature>
<feature type="compositionally biased region" description="Polar residues" evidence="1">
    <location>
        <begin position="214"/>
        <end position="241"/>
    </location>
</feature>
<feature type="region of interest" description="Disordered" evidence="1">
    <location>
        <begin position="1"/>
        <end position="337"/>
    </location>
</feature>
<feature type="compositionally biased region" description="Polar residues" evidence="1">
    <location>
        <begin position="137"/>
        <end position="146"/>
    </location>
</feature>
<feature type="compositionally biased region" description="Low complexity" evidence="1">
    <location>
        <begin position="356"/>
        <end position="366"/>
    </location>
</feature>
<keyword evidence="3" id="KW-1185">Reference proteome</keyword>
<dbReference type="PANTHER" id="PTHR31859">
    <property type="entry name" value="TETRATRICOPEPTIDE REPEAT PROTEIN 39 FAMILY MEMBER"/>
    <property type="match status" value="1"/>
</dbReference>
<feature type="compositionally biased region" description="Basic and acidic residues" evidence="1">
    <location>
        <begin position="242"/>
        <end position="254"/>
    </location>
</feature>
<feature type="compositionally biased region" description="Low complexity" evidence="1">
    <location>
        <begin position="83"/>
        <end position="106"/>
    </location>
</feature>
<dbReference type="InParanoid" id="A0A168NWX8"/>
<feature type="compositionally biased region" description="Acidic residues" evidence="1">
    <location>
        <begin position="634"/>
        <end position="644"/>
    </location>
</feature>
<feature type="compositionally biased region" description="Polar residues" evidence="1">
    <location>
        <begin position="268"/>
        <end position="277"/>
    </location>
</feature>
<feature type="compositionally biased region" description="Low complexity" evidence="1">
    <location>
        <begin position="557"/>
        <end position="568"/>
    </location>
</feature>
<feature type="region of interest" description="Disordered" evidence="1">
    <location>
        <begin position="380"/>
        <end position="415"/>
    </location>
</feature>
<feature type="compositionally biased region" description="Basic and acidic residues" evidence="1">
    <location>
        <begin position="147"/>
        <end position="208"/>
    </location>
</feature>
<proteinExistence type="predicted"/>
<feature type="compositionally biased region" description="Polar residues" evidence="1">
    <location>
        <begin position="894"/>
        <end position="907"/>
    </location>
</feature>
<dbReference type="Pfam" id="PF10300">
    <property type="entry name" value="Iml2-TPR_39"/>
    <property type="match status" value="1"/>
</dbReference>
<feature type="compositionally biased region" description="Polar residues" evidence="1">
    <location>
        <begin position="542"/>
        <end position="556"/>
    </location>
</feature>
<feature type="compositionally biased region" description="Polar residues" evidence="1">
    <location>
        <begin position="514"/>
        <end position="529"/>
    </location>
</feature>
<accession>A0A168NWX8</accession>
<feature type="compositionally biased region" description="Low complexity" evidence="1">
    <location>
        <begin position="530"/>
        <end position="541"/>
    </location>
</feature>
<feature type="compositionally biased region" description="Low complexity" evidence="1">
    <location>
        <begin position="875"/>
        <end position="893"/>
    </location>
</feature>
<sequence length="1501" mass="166661">MAKGTKQESRKTVWRGISVKAETRPTSSQSQDSGRTSVSWERAPLSPLAQQEYNTGIKTPPDTPEPEDQQSQQPSVMEDNHQTTSTSSSISPSNSTTVVSTKSSSRSSHHKKERLAGLGSLTKTIEPSQHKKKDSKSTFGSLTKSYHQSDKRAQKELERKERKEREKLERQERKDQEKLDKERKEQQKKELKEQAKELKLLKEKERKDRKSKTKSSLFSRSGKPSSSALPPTIETASSNVTVEDKPKSPLERRSLLSFGRHSLASLASKPSNASTTDVVAVVPEPAQDLIEEPDSDDSGSEEFVDFVDSQMSIHSVHSNQSSHSNQSNHSDHSNHSKISEFLAQQDIATIMDSQAPLSPSSPTSPLHPRPQSRTPKLLEHLQQQTHLHSSRHSTNSSISSITSSNSKNSNSTAPSHTNHSMLFILNSLQDAGRDIEDDDLLDDLAENKMEEAQRQSRLSISHQRSSSQDQQQELDQHIQALEIIANRTTASPPPTEPLPPIPVDQRTHRHTRSFNDNSNRLSIDSYHSTHQQQQQQQHQQHSPSGLASTSPRMSHCSSVSNSSYDTVSQTETHPSSNNDIQLDHQQPATMSSHYEITAITEEDLIATTTLPVEPVMQREKGTCEDHVVSGIDEPSADLDGDDDSSSSFMSADIADAFLDPPDNEPIARPDKEDSSHVKLTLEDDNMDQHHAANSPTNDSKATELQPTTTFSDLETADHSIDDMEQKPESPTDHDISSQAESVHLAIESKETDETTKSPPSTSNNDRLEEATIEEKEVELVRPTETSQHRKPPTLQITTSPLSPTPTVDNSTNHRLASPLDRPTSPAFDYSPSSPIAAAAAVTASKRSSFMSAAKRSSTHSLSTPLERHIPAYTESPSTHLTTTSTPLGTSSSHAESVSNTPENTGVASNFLGPREQEEADQPIRQGMNYLFSNKFTKAMSIFKSKAESEPLHALGLGSMLFLKDGAMESLTHAYTIANTQSTLSEVQRSFDDTFSSHFSSLMATGDGGDDDGRSPTMTFKPNGVLRAQVIKAESCLLMGILQLTQETMTGYLKCGLNFRKACASYSFVWKEYQRMGDQVSQWMDQDTALAVQFGVGTLHLLLSSLPEKIVKIFPGLVWKTDRALGVALLNSVMTGKGTRSSFGSLMLLSYYSLLSSSVPSIYAQESIQPTIECLVAAQKSHPKSCFFLYYAARISRVARNVGLSTQSFTMATTSTRKAAWAEVAMKHTVAYEVGLNHAMQLDWDTSAAYFEQLCCARDWSPAFCQYFVGACREMLGQRQEAKDAFDEVPVLSHQQHHRKSLLDNYVQCKVEQYQYYDYRDLDSSLPGLELLLLLNGFAAMEDTYLKRGLEMVQETCQLIKIGGMVDDDDTSDDDDTTSASDYGSNNSKDDTSMMARYGTLLLIKCAVLNALLRHNECIPDLDWLMAKKHQLESEEWLLPFVYWEAGVTYWGLENRQKSRSLWQLALSCTRYDFEFRMAGRIHLALAKCDELDGCATGRKRI</sequence>
<gene>
    <name evidence="2" type="primary">ABSGL_07098.1 scaffold 8717</name>
</gene>
<organism evidence="2">
    <name type="scientific">Absidia glauca</name>
    <name type="common">Pin mould</name>
    <dbReference type="NCBI Taxonomy" id="4829"/>
    <lineage>
        <taxon>Eukaryota</taxon>
        <taxon>Fungi</taxon>
        <taxon>Fungi incertae sedis</taxon>
        <taxon>Mucoromycota</taxon>
        <taxon>Mucoromycotina</taxon>
        <taxon>Mucoromycetes</taxon>
        <taxon>Mucorales</taxon>
        <taxon>Cunninghamellaceae</taxon>
        <taxon>Absidia</taxon>
    </lineage>
</organism>
<protein>
    <submittedName>
        <fullName evidence="2">Uncharacterized protein</fullName>
    </submittedName>
</protein>
<evidence type="ECO:0000313" key="3">
    <source>
        <dbReference type="Proteomes" id="UP000078561"/>
    </source>
</evidence>
<feature type="compositionally biased region" description="Polar residues" evidence="1">
    <location>
        <begin position="794"/>
        <end position="814"/>
    </location>
</feature>
<dbReference type="PANTHER" id="PTHR31859:SF1">
    <property type="entry name" value="TETRATRICOPEPTIDE REPEAT PROTEIN 39C"/>
    <property type="match status" value="1"/>
</dbReference>
<evidence type="ECO:0000256" key="1">
    <source>
        <dbReference type="SAM" id="MobiDB-lite"/>
    </source>
</evidence>
<feature type="compositionally biased region" description="Basic and acidic residues" evidence="1">
    <location>
        <begin position="765"/>
        <end position="781"/>
    </location>
</feature>
<name>A0A168NWX8_ABSGL</name>
<feature type="region of interest" description="Disordered" evidence="1">
    <location>
        <begin position="487"/>
        <end position="582"/>
    </location>
</feature>
<feature type="compositionally biased region" description="Polar residues" evidence="1">
    <location>
        <begin position="569"/>
        <end position="582"/>
    </location>
</feature>
<feature type="compositionally biased region" description="Low complexity" evidence="1">
    <location>
        <begin position="645"/>
        <end position="656"/>
    </location>
</feature>
<feature type="compositionally biased region" description="Low complexity" evidence="1">
    <location>
        <begin position="312"/>
        <end position="328"/>
    </location>
</feature>
<dbReference type="OrthoDB" id="43460at2759"/>